<reference evidence="2 3" key="1">
    <citation type="journal article" date="2011" name="Cell">
        <title>The monarch butterfly genome yields insights into long-distance migration.</title>
        <authorList>
            <person name="Zhan S."/>
            <person name="Merlin C."/>
            <person name="Boore J.L."/>
            <person name="Reppert S.M."/>
        </authorList>
    </citation>
    <scope>NUCLEOTIDE SEQUENCE [LARGE SCALE GENOMIC DNA]</scope>
    <source>
        <strain evidence="2">F-2</strain>
    </source>
</reference>
<sequence length="111" mass="12533">MPPIHNTDVGRSGPCREPPLRPRLLRQNHQLHNDADLISVIIVSNDACYRRREQDDVSVAPALNDDVIDHLVNDVTSGILVAYLERLSMNNSQLCSQDLSVNNARYIDIFQ</sequence>
<protein>
    <submittedName>
        <fullName evidence="2">Uncharacterized protein</fullName>
    </submittedName>
</protein>
<evidence type="ECO:0000256" key="1">
    <source>
        <dbReference type="SAM" id="MobiDB-lite"/>
    </source>
</evidence>
<feature type="region of interest" description="Disordered" evidence="1">
    <location>
        <begin position="1"/>
        <end position="21"/>
    </location>
</feature>
<dbReference type="AlphaFoldDB" id="A0A212FJ58"/>
<proteinExistence type="predicted"/>
<dbReference type="Proteomes" id="UP000007151">
    <property type="component" value="Unassembled WGS sequence"/>
</dbReference>
<evidence type="ECO:0000313" key="3">
    <source>
        <dbReference type="Proteomes" id="UP000007151"/>
    </source>
</evidence>
<dbReference type="InParanoid" id="A0A212FJ58"/>
<name>A0A212FJ58_DANPL</name>
<gene>
    <name evidence="2" type="ORF">KGM_202710</name>
</gene>
<organism evidence="2 3">
    <name type="scientific">Danaus plexippus plexippus</name>
    <dbReference type="NCBI Taxonomy" id="278856"/>
    <lineage>
        <taxon>Eukaryota</taxon>
        <taxon>Metazoa</taxon>
        <taxon>Ecdysozoa</taxon>
        <taxon>Arthropoda</taxon>
        <taxon>Hexapoda</taxon>
        <taxon>Insecta</taxon>
        <taxon>Pterygota</taxon>
        <taxon>Neoptera</taxon>
        <taxon>Endopterygota</taxon>
        <taxon>Lepidoptera</taxon>
        <taxon>Glossata</taxon>
        <taxon>Ditrysia</taxon>
        <taxon>Papilionoidea</taxon>
        <taxon>Nymphalidae</taxon>
        <taxon>Danainae</taxon>
        <taxon>Danaini</taxon>
        <taxon>Danaina</taxon>
        <taxon>Danaus</taxon>
        <taxon>Danaus</taxon>
    </lineage>
</organism>
<accession>A0A212FJ58</accession>
<evidence type="ECO:0000313" key="2">
    <source>
        <dbReference type="EMBL" id="OWR53765.1"/>
    </source>
</evidence>
<keyword evidence="3" id="KW-1185">Reference proteome</keyword>
<dbReference type="EMBL" id="AGBW02008312">
    <property type="protein sequence ID" value="OWR53765.1"/>
    <property type="molecule type" value="Genomic_DNA"/>
</dbReference>
<dbReference type="KEGG" id="dpl:KGM_202710"/>
<comment type="caution">
    <text evidence="2">The sequence shown here is derived from an EMBL/GenBank/DDBJ whole genome shotgun (WGS) entry which is preliminary data.</text>
</comment>